<evidence type="ECO:0000256" key="2">
    <source>
        <dbReference type="SAM" id="SignalP"/>
    </source>
</evidence>
<sequence>MPKFRLLTAAALLLFVANFVFHGRSAPRQVDAPGGAAGRSLVADGEPDVAAFAERVRLALRRFQERRQRQLAFARCNHTYGSRTDGFLPGCPAAGCVAWPSLEAAKAVCSQWSDCGGVTASREGGWFEPRARRVPLPSPAGEVSWVRTTNDEQCYGGLRGPWTQPPSQPNEAALAVSRAYTAVVDAALAETPALTRPRRPPREDGTIFVSIGAHRDPLCGATVRRAFARAARPERLSFGIVQHNCERACLNVTGGFGATRRYPPQLGADEDCVSAFCASPEGEPHCASGRVRILRLGEEEALGPIYSRFLASHLWRGETFFLQIDGHTDFRAGWDSALVQMARRTPSFPRSVLSNYPPEGSPASAAAWPRPTDAEERVERPAGGLCSYSYENVLPAGRLSARLGGCHAAAAGRAKPSPDGAGAASPRRTAFVAAGFLFSHASFLRLAPYDPYLPWIFMGEELAHTFRLWTAGFDIYSPNLDVLRHAYRRENTHKFWENVDRAFATGGIHNALVNLTVQRIQHLLGWPEAAQPSQVAEAWLLHRKDQFGAGAVRSRDAFDAMHGIRHNSTPRRQEPPGWCCF</sequence>
<protein>
    <submittedName>
        <fullName evidence="3">Uncharacterized protein</fullName>
    </submittedName>
</protein>
<accession>A0A0D3IHT7</accession>
<dbReference type="RefSeq" id="XP_005780955.1">
    <property type="nucleotide sequence ID" value="XM_005780898.1"/>
</dbReference>
<dbReference type="eggNOG" id="ENOG502RYTE">
    <property type="taxonomic scope" value="Eukaryota"/>
</dbReference>
<feature type="signal peptide" evidence="2">
    <location>
        <begin position="1"/>
        <end position="25"/>
    </location>
</feature>
<dbReference type="AlphaFoldDB" id="A0A0D3IHT7"/>
<feature type="chain" id="PRO_5044053500" evidence="2">
    <location>
        <begin position="26"/>
        <end position="581"/>
    </location>
</feature>
<organism evidence="3 4">
    <name type="scientific">Emiliania huxleyi (strain CCMP1516)</name>
    <dbReference type="NCBI Taxonomy" id="280463"/>
    <lineage>
        <taxon>Eukaryota</taxon>
        <taxon>Haptista</taxon>
        <taxon>Haptophyta</taxon>
        <taxon>Prymnesiophyceae</taxon>
        <taxon>Isochrysidales</taxon>
        <taxon>Noelaerhabdaceae</taxon>
        <taxon>Emiliania</taxon>
    </lineage>
</organism>
<reference evidence="3" key="2">
    <citation type="submission" date="2024-10" db="UniProtKB">
        <authorList>
            <consortium name="EnsemblProtists"/>
        </authorList>
    </citation>
    <scope>IDENTIFICATION</scope>
</reference>
<dbReference type="PANTHER" id="PTHR34496">
    <property type="entry name" value="GLCNAC TRANSFERASE-RELATED"/>
    <property type="match status" value="1"/>
</dbReference>
<dbReference type="STRING" id="2903.R1BMC5"/>
<dbReference type="EnsemblProtists" id="EOD28526">
    <property type="protein sequence ID" value="EOD28526"/>
    <property type="gene ID" value="EMIHUDRAFT_99991"/>
</dbReference>
<reference evidence="4" key="1">
    <citation type="journal article" date="2013" name="Nature">
        <title>Pan genome of the phytoplankton Emiliania underpins its global distribution.</title>
        <authorList>
            <person name="Read B.A."/>
            <person name="Kegel J."/>
            <person name="Klute M.J."/>
            <person name="Kuo A."/>
            <person name="Lefebvre S.C."/>
            <person name="Maumus F."/>
            <person name="Mayer C."/>
            <person name="Miller J."/>
            <person name="Monier A."/>
            <person name="Salamov A."/>
            <person name="Young J."/>
            <person name="Aguilar M."/>
            <person name="Claverie J.M."/>
            <person name="Frickenhaus S."/>
            <person name="Gonzalez K."/>
            <person name="Herman E.K."/>
            <person name="Lin Y.C."/>
            <person name="Napier J."/>
            <person name="Ogata H."/>
            <person name="Sarno A.F."/>
            <person name="Shmutz J."/>
            <person name="Schroeder D."/>
            <person name="de Vargas C."/>
            <person name="Verret F."/>
            <person name="von Dassow P."/>
            <person name="Valentin K."/>
            <person name="Van de Peer Y."/>
            <person name="Wheeler G."/>
            <person name="Dacks J.B."/>
            <person name="Delwiche C.F."/>
            <person name="Dyhrman S.T."/>
            <person name="Glockner G."/>
            <person name="John U."/>
            <person name="Richards T."/>
            <person name="Worden A.Z."/>
            <person name="Zhang X."/>
            <person name="Grigoriev I.V."/>
            <person name="Allen A.E."/>
            <person name="Bidle K."/>
            <person name="Borodovsky M."/>
            <person name="Bowler C."/>
            <person name="Brownlee C."/>
            <person name="Cock J.M."/>
            <person name="Elias M."/>
            <person name="Gladyshev V.N."/>
            <person name="Groth M."/>
            <person name="Guda C."/>
            <person name="Hadaegh A."/>
            <person name="Iglesias-Rodriguez M.D."/>
            <person name="Jenkins J."/>
            <person name="Jones B.M."/>
            <person name="Lawson T."/>
            <person name="Leese F."/>
            <person name="Lindquist E."/>
            <person name="Lobanov A."/>
            <person name="Lomsadze A."/>
            <person name="Malik S.B."/>
            <person name="Marsh M.E."/>
            <person name="Mackinder L."/>
            <person name="Mock T."/>
            <person name="Mueller-Roeber B."/>
            <person name="Pagarete A."/>
            <person name="Parker M."/>
            <person name="Probert I."/>
            <person name="Quesneville H."/>
            <person name="Raines C."/>
            <person name="Rensing S.A."/>
            <person name="Riano-Pachon D.M."/>
            <person name="Richier S."/>
            <person name="Rokitta S."/>
            <person name="Shiraiwa Y."/>
            <person name="Soanes D.M."/>
            <person name="van der Giezen M."/>
            <person name="Wahlund T.M."/>
            <person name="Williams B."/>
            <person name="Wilson W."/>
            <person name="Wolfe G."/>
            <person name="Wurch L.L."/>
        </authorList>
    </citation>
    <scope>NUCLEOTIDE SEQUENCE</scope>
</reference>
<dbReference type="GeneID" id="17274149"/>
<proteinExistence type="predicted"/>
<dbReference type="KEGG" id="ehx:EMIHUDRAFT_120475"/>
<feature type="region of interest" description="Disordered" evidence="1">
    <location>
        <begin position="350"/>
        <end position="374"/>
    </location>
</feature>
<dbReference type="RefSeq" id="XP_005763251.1">
    <property type="nucleotide sequence ID" value="XM_005763194.1"/>
</dbReference>
<dbReference type="EnsemblProtists" id="EOD10822">
    <property type="protein sequence ID" value="EOD10822"/>
    <property type="gene ID" value="EMIHUDRAFT_120475"/>
</dbReference>
<dbReference type="Proteomes" id="UP000013827">
    <property type="component" value="Unassembled WGS sequence"/>
</dbReference>
<dbReference type="OMA" id="YRRENTH"/>
<keyword evidence="2" id="KW-0732">Signal</keyword>
<dbReference type="GeneID" id="17256971"/>
<dbReference type="Pfam" id="PF11397">
    <property type="entry name" value="GlcNAc"/>
    <property type="match status" value="1"/>
</dbReference>
<dbReference type="PANTHER" id="PTHR34496:SF10">
    <property type="entry name" value="GLCNAC TRANSFERASE"/>
    <property type="match status" value="1"/>
</dbReference>
<evidence type="ECO:0000313" key="4">
    <source>
        <dbReference type="Proteomes" id="UP000013827"/>
    </source>
</evidence>
<dbReference type="KEGG" id="ehx:EMIHUDRAFT_99991"/>
<dbReference type="PaxDb" id="2903-EOD10822"/>
<dbReference type="HOGENOM" id="CLU_469671_0_0_1"/>
<keyword evidence="4" id="KW-1185">Reference proteome</keyword>
<evidence type="ECO:0000256" key="1">
    <source>
        <dbReference type="SAM" id="MobiDB-lite"/>
    </source>
</evidence>
<evidence type="ECO:0000313" key="3">
    <source>
        <dbReference type="EnsemblProtists" id="EOD10822"/>
    </source>
</evidence>
<name>A0A0D3IHT7_EMIH1</name>
<dbReference type="InterPro" id="IPR021067">
    <property type="entry name" value="Glycosyltransferase"/>
</dbReference>